<dbReference type="EMBL" id="KZ613468">
    <property type="protein sequence ID" value="PMD26275.1"/>
    <property type="molecule type" value="Genomic_DNA"/>
</dbReference>
<feature type="compositionally biased region" description="Polar residues" evidence="4">
    <location>
        <begin position="137"/>
        <end position="154"/>
    </location>
</feature>
<feature type="repeat" description="ANK" evidence="3">
    <location>
        <begin position="417"/>
        <end position="450"/>
    </location>
</feature>
<dbReference type="InterPro" id="IPR036770">
    <property type="entry name" value="Ankyrin_rpt-contain_sf"/>
</dbReference>
<feature type="compositionally biased region" description="Polar residues" evidence="4">
    <location>
        <begin position="1"/>
        <end position="14"/>
    </location>
</feature>
<gene>
    <name evidence="5" type="ORF">NA56DRAFT_698443</name>
</gene>
<evidence type="ECO:0000256" key="2">
    <source>
        <dbReference type="ARBA" id="ARBA00023043"/>
    </source>
</evidence>
<protein>
    <submittedName>
        <fullName evidence="5">Ankyrin</fullName>
    </submittedName>
</protein>
<dbReference type="PANTHER" id="PTHR24126:SF14">
    <property type="entry name" value="ANK_REP_REGION DOMAIN-CONTAINING PROTEIN"/>
    <property type="match status" value="1"/>
</dbReference>
<dbReference type="Pfam" id="PF12796">
    <property type="entry name" value="Ank_2"/>
    <property type="match status" value="1"/>
</dbReference>
<organism evidence="5 6">
    <name type="scientific">Hyaloscypha hepaticicola</name>
    <dbReference type="NCBI Taxonomy" id="2082293"/>
    <lineage>
        <taxon>Eukaryota</taxon>
        <taxon>Fungi</taxon>
        <taxon>Dikarya</taxon>
        <taxon>Ascomycota</taxon>
        <taxon>Pezizomycotina</taxon>
        <taxon>Leotiomycetes</taxon>
        <taxon>Helotiales</taxon>
        <taxon>Hyaloscyphaceae</taxon>
        <taxon>Hyaloscypha</taxon>
    </lineage>
</organism>
<dbReference type="PROSITE" id="PS50297">
    <property type="entry name" value="ANK_REP_REGION"/>
    <property type="match status" value="1"/>
</dbReference>
<feature type="repeat" description="ANK" evidence="3">
    <location>
        <begin position="726"/>
        <end position="758"/>
    </location>
</feature>
<feature type="region of interest" description="Disordered" evidence="4">
    <location>
        <begin position="569"/>
        <end position="590"/>
    </location>
</feature>
<dbReference type="PROSITE" id="PS50088">
    <property type="entry name" value="ANK_REPEAT"/>
    <property type="match status" value="2"/>
</dbReference>
<feature type="compositionally biased region" description="Polar residues" evidence="4">
    <location>
        <begin position="303"/>
        <end position="320"/>
    </location>
</feature>
<feature type="region of interest" description="Disordered" evidence="4">
    <location>
        <begin position="636"/>
        <end position="660"/>
    </location>
</feature>
<proteinExistence type="predicted"/>
<dbReference type="InterPro" id="IPR002110">
    <property type="entry name" value="Ankyrin_rpt"/>
</dbReference>
<dbReference type="PANTHER" id="PTHR24126">
    <property type="entry name" value="ANKYRIN REPEAT, PH AND SEC7 DOMAIN CONTAINING PROTEIN SECG-RELATED"/>
    <property type="match status" value="1"/>
</dbReference>
<name>A0A2J6QJ33_9HELO</name>
<dbReference type="OrthoDB" id="194358at2759"/>
<evidence type="ECO:0000256" key="4">
    <source>
        <dbReference type="SAM" id="MobiDB-lite"/>
    </source>
</evidence>
<reference evidence="5 6" key="1">
    <citation type="submission" date="2016-05" db="EMBL/GenBank/DDBJ databases">
        <title>A degradative enzymes factory behind the ericoid mycorrhizal symbiosis.</title>
        <authorList>
            <consortium name="DOE Joint Genome Institute"/>
            <person name="Martino E."/>
            <person name="Morin E."/>
            <person name="Grelet G."/>
            <person name="Kuo A."/>
            <person name="Kohler A."/>
            <person name="Daghino S."/>
            <person name="Barry K."/>
            <person name="Choi C."/>
            <person name="Cichocki N."/>
            <person name="Clum A."/>
            <person name="Copeland A."/>
            <person name="Hainaut M."/>
            <person name="Haridas S."/>
            <person name="Labutti K."/>
            <person name="Lindquist E."/>
            <person name="Lipzen A."/>
            <person name="Khouja H.-R."/>
            <person name="Murat C."/>
            <person name="Ohm R."/>
            <person name="Olson A."/>
            <person name="Spatafora J."/>
            <person name="Veneault-Fourrey C."/>
            <person name="Henrissat B."/>
            <person name="Grigoriev I."/>
            <person name="Martin F."/>
            <person name="Perotto S."/>
        </authorList>
    </citation>
    <scope>NUCLEOTIDE SEQUENCE [LARGE SCALE GENOMIC DNA]</scope>
    <source>
        <strain evidence="5 6">UAMH 7357</strain>
    </source>
</reference>
<evidence type="ECO:0000256" key="1">
    <source>
        <dbReference type="ARBA" id="ARBA00022737"/>
    </source>
</evidence>
<evidence type="ECO:0000313" key="6">
    <source>
        <dbReference type="Proteomes" id="UP000235672"/>
    </source>
</evidence>
<feature type="region of interest" description="Disordered" evidence="4">
    <location>
        <begin position="303"/>
        <end position="340"/>
    </location>
</feature>
<feature type="region of interest" description="Disordered" evidence="4">
    <location>
        <begin position="1"/>
        <end position="48"/>
    </location>
</feature>
<feature type="compositionally biased region" description="Low complexity" evidence="4">
    <location>
        <begin position="15"/>
        <end position="36"/>
    </location>
</feature>
<evidence type="ECO:0000313" key="5">
    <source>
        <dbReference type="EMBL" id="PMD26275.1"/>
    </source>
</evidence>
<dbReference type="SUPFAM" id="SSF48403">
    <property type="entry name" value="Ankyrin repeat"/>
    <property type="match status" value="1"/>
</dbReference>
<dbReference type="STRING" id="1745343.A0A2J6QJ33"/>
<keyword evidence="6" id="KW-1185">Reference proteome</keyword>
<dbReference type="Pfam" id="PF00023">
    <property type="entry name" value="Ank"/>
    <property type="match status" value="1"/>
</dbReference>
<dbReference type="Gene3D" id="1.25.40.20">
    <property type="entry name" value="Ankyrin repeat-containing domain"/>
    <property type="match status" value="2"/>
</dbReference>
<evidence type="ECO:0000256" key="3">
    <source>
        <dbReference type="PROSITE-ProRule" id="PRU00023"/>
    </source>
</evidence>
<feature type="compositionally biased region" description="Polar residues" evidence="4">
    <location>
        <begin position="570"/>
        <end position="583"/>
    </location>
</feature>
<keyword evidence="1" id="KW-0677">Repeat</keyword>
<dbReference type="SMART" id="SM00248">
    <property type="entry name" value="ANK"/>
    <property type="match status" value="3"/>
</dbReference>
<keyword evidence="2 3" id="KW-0040">ANK repeat</keyword>
<feature type="compositionally biased region" description="Low complexity" evidence="4">
    <location>
        <begin position="321"/>
        <end position="337"/>
    </location>
</feature>
<sequence>MANATPASTVQSEPASIEASCLCSSSSPSATATQTAKPGRPNQWSPSRQRKLARLYLYSILPPNDIRQALEEKDHKWKPGKESTTKTVNNLLDKDPRWLRPKNREEMDLRIAGLADCTKERKHLQNLRKFSQKSHKSQANGDLTETVGKSSPQTIDAFGGIDDIEYGTVEEFDMSSSTEWSETPLQDLFASAPEELLSAVLDPSSASFYHSQHTFRGSESTFSPQEPSVLDFNTSMLGYKDPLAAFLQSPPTDAAKHVKSISTEFSTSSMKRRLSHYSDGYLQNIVRLLEGFSISDGSVASKTHLPSPSLTEADETSTGCASTVRPSSVTATSSRSSGDGRGTITLPSAFLFLDRYIRRQGVCLPGLRSHDSGTCWCLEDLDPNSPLWVNRTGLVNHRISDPPESLKHLDIRFRDIFGNTVLHMLAARGADIEVIFKALKQGADPNAKNSAGQTFAHLFTRKFLQTLAADRMVLMYVLRKLATFQFRFLDCDLFGRNFFHVLTLEASDIHPNALKSLKWINIRDRAARDAFGWSSAIDPTTQADHTAPFQRTYTMSQLAKYPHLCREVNINHNSPDSTQNQPQVADMPAPTDPNHLIFKHARLLETAGLAIDVPDVEDTAGRNGLQCLAEASLTLGEEPEVLEPNHKRKRDQSEPDPSKTRLTFRYELVQKMVHVGVDVNNYDKKGNTVLMAFVTHLQDGEDDKTLTQILQHLIQNGANVHWRNREGETALHIAVRLGRKVATRVLLMNSASVHARNAEGKGILAVGEVHYLKARQDPPLYASIMACMALCIRYGAVARPTSVQEWSLKEMKPN</sequence>
<feature type="region of interest" description="Disordered" evidence="4">
    <location>
        <begin position="128"/>
        <end position="159"/>
    </location>
</feature>
<dbReference type="AlphaFoldDB" id="A0A2J6QJ33"/>
<accession>A0A2J6QJ33</accession>
<dbReference type="Proteomes" id="UP000235672">
    <property type="component" value="Unassembled WGS sequence"/>
</dbReference>